<proteinExistence type="predicted"/>
<dbReference type="InterPro" id="IPR052786">
    <property type="entry name" value="Spore_wall_assembly"/>
</dbReference>
<keyword evidence="2" id="KW-0812">Transmembrane</keyword>
<keyword evidence="2" id="KW-1133">Transmembrane helix</keyword>
<evidence type="ECO:0000313" key="4">
    <source>
        <dbReference type="Proteomes" id="UP000636479"/>
    </source>
</evidence>
<organism evidence="3 4">
    <name type="scientific">Mycena indigotica</name>
    <dbReference type="NCBI Taxonomy" id="2126181"/>
    <lineage>
        <taxon>Eukaryota</taxon>
        <taxon>Fungi</taxon>
        <taxon>Dikarya</taxon>
        <taxon>Basidiomycota</taxon>
        <taxon>Agaricomycotina</taxon>
        <taxon>Agaricomycetes</taxon>
        <taxon>Agaricomycetidae</taxon>
        <taxon>Agaricales</taxon>
        <taxon>Marasmiineae</taxon>
        <taxon>Mycenaceae</taxon>
        <taxon>Mycena</taxon>
    </lineage>
</organism>
<protein>
    <submittedName>
        <fullName evidence="3">Uncharacterized protein</fullName>
    </submittedName>
</protein>
<dbReference type="OrthoDB" id="10012223at2759"/>
<accession>A0A8H6TEX6</accession>
<sequence length="316" mass="34853">MSGAEAQDALFKSEPVPSSLTRANTRLQFPPSYVVVGCYRLFTDKLLYVPAWKKCQHGTQRGAVVGLIWAFLTFGLQKKFIEVFLANSPRVTGLSTDTVFGCKVPFSVHTYAAALLLGSQVTWILRFFLARNIRVARERAWEQTVASRGKSADFWIPYVEVRPPRADILPFMRCRNGSTRRASSSTRGPGACRSSGWATQSSLQSSTSSFSHSTCTPASASSSPRGSRASAPRTNSTARRYFAAKKMTDEQVAVFMEERKWDYRGTAFGFAAALLEGLPIVGLVFTVSNRVGAAMWAHDLEKRQHYVAAQQVAKGK</sequence>
<evidence type="ECO:0000256" key="1">
    <source>
        <dbReference type="SAM" id="MobiDB-lite"/>
    </source>
</evidence>
<feature type="region of interest" description="Disordered" evidence="1">
    <location>
        <begin position="204"/>
        <end position="236"/>
    </location>
</feature>
<dbReference type="EMBL" id="JACAZF010000001">
    <property type="protein sequence ID" value="KAF7315517.1"/>
    <property type="molecule type" value="Genomic_DNA"/>
</dbReference>
<evidence type="ECO:0000313" key="3">
    <source>
        <dbReference type="EMBL" id="KAF7315517.1"/>
    </source>
</evidence>
<dbReference type="GeneID" id="59340146"/>
<dbReference type="PANTHER" id="PTHR34292:SF2">
    <property type="entry name" value="OUTER SPORE WALL PROTEIN LDS1"/>
    <property type="match status" value="1"/>
</dbReference>
<feature type="transmembrane region" description="Helical" evidence="2">
    <location>
        <begin position="266"/>
        <end position="287"/>
    </location>
</feature>
<feature type="transmembrane region" description="Helical" evidence="2">
    <location>
        <begin position="111"/>
        <end position="129"/>
    </location>
</feature>
<keyword evidence="4" id="KW-1185">Reference proteome</keyword>
<feature type="region of interest" description="Disordered" evidence="1">
    <location>
        <begin position="178"/>
        <end position="197"/>
    </location>
</feature>
<keyword evidence="2" id="KW-0472">Membrane</keyword>
<dbReference type="Proteomes" id="UP000636479">
    <property type="component" value="Unassembled WGS sequence"/>
</dbReference>
<feature type="compositionally biased region" description="Low complexity" evidence="1">
    <location>
        <begin position="204"/>
        <end position="233"/>
    </location>
</feature>
<dbReference type="PANTHER" id="PTHR34292">
    <property type="entry name" value="OUTER SPORE WALL PROTEIN LDS1"/>
    <property type="match status" value="1"/>
</dbReference>
<feature type="compositionally biased region" description="Low complexity" evidence="1">
    <location>
        <begin position="178"/>
        <end position="188"/>
    </location>
</feature>
<dbReference type="AlphaFoldDB" id="A0A8H6TEX6"/>
<name>A0A8H6TEX6_9AGAR</name>
<evidence type="ECO:0000256" key="2">
    <source>
        <dbReference type="SAM" id="Phobius"/>
    </source>
</evidence>
<dbReference type="RefSeq" id="XP_037225540.1">
    <property type="nucleotide sequence ID" value="XM_037357630.1"/>
</dbReference>
<reference evidence="3" key="1">
    <citation type="submission" date="2020-05" db="EMBL/GenBank/DDBJ databases">
        <title>Mycena genomes resolve the evolution of fungal bioluminescence.</title>
        <authorList>
            <person name="Tsai I.J."/>
        </authorList>
    </citation>
    <scope>NUCLEOTIDE SEQUENCE</scope>
    <source>
        <strain evidence="3">171206Taipei</strain>
    </source>
</reference>
<gene>
    <name evidence="3" type="ORF">MIND_00067000</name>
</gene>
<comment type="caution">
    <text evidence="3">The sequence shown here is derived from an EMBL/GenBank/DDBJ whole genome shotgun (WGS) entry which is preliminary data.</text>
</comment>